<organism evidence="4 5">
    <name type="scientific">Lithocarpus litseifolius</name>
    <dbReference type="NCBI Taxonomy" id="425828"/>
    <lineage>
        <taxon>Eukaryota</taxon>
        <taxon>Viridiplantae</taxon>
        <taxon>Streptophyta</taxon>
        <taxon>Embryophyta</taxon>
        <taxon>Tracheophyta</taxon>
        <taxon>Spermatophyta</taxon>
        <taxon>Magnoliopsida</taxon>
        <taxon>eudicotyledons</taxon>
        <taxon>Gunneridae</taxon>
        <taxon>Pentapetalae</taxon>
        <taxon>rosids</taxon>
        <taxon>fabids</taxon>
        <taxon>Fagales</taxon>
        <taxon>Fagaceae</taxon>
        <taxon>Lithocarpus</taxon>
    </lineage>
</organism>
<evidence type="ECO:0000259" key="3">
    <source>
        <dbReference type="PROSITE" id="PS51767"/>
    </source>
</evidence>
<accession>A0AAW2DXD3</accession>
<evidence type="ECO:0000313" key="5">
    <source>
        <dbReference type="Proteomes" id="UP001459277"/>
    </source>
</evidence>
<dbReference type="InterPro" id="IPR021109">
    <property type="entry name" value="Peptidase_aspartic_dom_sf"/>
</dbReference>
<dbReference type="AlphaFoldDB" id="A0AAW2DXD3"/>
<keyword evidence="5" id="KW-1185">Reference proteome</keyword>
<dbReference type="PROSITE" id="PS51767">
    <property type="entry name" value="PEPTIDASE_A1"/>
    <property type="match status" value="1"/>
</dbReference>
<evidence type="ECO:0000313" key="4">
    <source>
        <dbReference type="EMBL" id="KAL0015420.1"/>
    </source>
</evidence>
<reference evidence="4 5" key="1">
    <citation type="submission" date="2024-01" db="EMBL/GenBank/DDBJ databases">
        <title>A telomere-to-telomere, gap-free genome of sweet tea (Lithocarpus litseifolius).</title>
        <authorList>
            <person name="Zhou J."/>
        </authorList>
    </citation>
    <scope>NUCLEOTIDE SEQUENCE [LARGE SCALE GENOMIC DNA]</scope>
    <source>
        <strain evidence="4">Zhou-2022a</strain>
        <tissue evidence="4">Leaf</tissue>
    </source>
</reference>
<dbReference type="InterPro" id="IPR033121">
    <property type="entry name" value="PEPTIDASE_A1"/>
</dbReference>
<sequence>MLPNAGLSRIFGWSANAWVSPEGAGGTIIDSGTTLSYFAEPAYEIIKEAFVKKVKGYSLLEEFPILSPCYNVSGGEKRELLEFEIHFADGDVWNLPVENYFISLEPEGIICLAIMGTSRSSLSMIGNYQQQNFNIWYDIKKSRLGYAPMKCADV</sequence>
<gene>
    <name evidence="4" type="ORF">SO802_002489</name>
</gene>
<dbReference type="EMBL" id="JAZDWU010000001">
    <property type="protein sequence ID" value="KAL0015420.1"/>
    <property type="molecule type" value="Genomic_DNA"/>
</dbReference>
<dbReference type="PANTHER" id="PTHR47967">
    <property type="entry name" value="OS07G0603500 PROTEIN-RELATED"/>
    <property type="match status" value="1"/>
</dbReference>
<dbReference type="SUPFAM" id="SSF50630">
    <property type="entry name" value="Acid proteases"/>
    <property type="match status" value="1"/>
</dbReference>
<dbReference type="Proteomes" id="UP001459277">
    <property type="component" value="Unassembled WGS sequence"/>
</dbReference>
<dbReference type="Pfam" id="PF14541">
    <property type="entry name" value="TAXi_C"/>
    <property type="match status" value="1"/>
</dbReference>
<dbReference type="PANTHER" id="PTHR47967:SF28">
    <property type="entry name" value="ASPARTYL PROTEASE FAMILY PROTEIN 2-LIKE"/>
    <property type="match status" value="1"/>
</dbReference>
<dbReference type="InterPro" id="IPR032799">
    <property type="entry name" value="TAXi_C"/>
</dbReference>
<evidence type="ECO:0000256" key="1">
    <source>
        <dbReference type="ARBA" id="ARBA00022670"/>
    </source>
</evidence>
<feature type="domain" description="Peptidase A1" evidence="3">
    <location>
        <begin position="1"/>
        <end position="147"/>
    </location>
</feature>
<name>A0AAW2DXD3_9ROSI</name>
<dbReference type="Gene3D" id="2.40.70.10">
    <property type="entry name" value="Acid Proteases"/>
    <property type="match status" value="1"/>
</dbReference>
<dbReference type="GO" id="GO:0008233">
    <property type="term" value="F:peptidase activity"/>
    <property type="evidence" value="ECO:0007669"/>
    <property type="project" value="UniProtKB-KW"/>
</dbReference>
<protein>
    <recommendedName>
        <fullName evidence="3">Peptidase A1 domain-containing protein</fullName>
    </recommendedName>
</protein>
<keyword evidence="2" id="KW-0378">Hydrolase</keyword>
<keyword evidence="1" id="KW-0645">Protease</keyword>
<comment type="caution">
    <text evidence="4">The sequence shown here is derived from an EMBL/GenBank/DDBJ whole genome shotgun (WGS) entry which is preliminary data.</text>
</comment>
<dbReference type="GO" id="GO:0006508">
    <property type="term" value="P:proteolysis"/>
    <property type="evidence" value="ECO:0007669"/>
    <property type="project" value="UniProtKB-KW"/>
</dbReference>
<dbReference type="InterPro" id="IPR051708">
    <property type="entry name" value="Plant_Aspart_Prot_A1"/>
</dbReference>
<proteinExistence type="predicted"/>
<evidence type="ECO:0000256" key="2">
    <source>
        <dbReference type="ARBA" id="ARBA00022801"/>
    </source>
</evidence>